<name>A0A0C1FRA9_9SPHI</name>
<keyword evidence="3" id="KW-1185">Reference proteome</keyword>
<dbReference type="InterPro" id="IPR014922">
    <property type="entry name" value="YdhG-like"/>
</dbReference>
<dbReference type="RefSeq" id="WP_039473053.1">
    <property type="nucleotide sequence ID" value="NZ_JSYN01000005.1"/>
</dbReference>
<reference evidence="2 3" key="1">
    <citation type="submission" date="2014-10" db="EMBL/GenBank/DDBJ databases">
        <title>Pedobacter Kyungheensis.</title>
        <authorList>
            <person name="Anderson B.M."/>
            <person name="Newman J.D."/>
        </authorList>
    </citation>
    <scope>NUCLEOTIDE SEQUENCE [LARGE SCALE GENOMIC DNA]</scope>
    <source>
        <strain evidence="2 3">KACC 16221</strain>
    </source>
</reference>
<proteinExistence type="predicted"/>
<evidence type="ECO:0000313" key="3">
    <source>
        <dbReference type="Proteomes" id="UP000031246"/>
    </source>
</evidence>
<dbReference type="AlphaFoldDB" id="A0A0C1FRA9"/>
<evidence type="ECO:0000313" key="2">
    <source>
        <dbReference type="EMBL" id="KIA95462.1"/>
    </source>
</evidence>
<feature type="domain" description="YdhG-like" evidence="1">
    <location>
        <begin position="52"/>
        <end position="122"/>
    </location>
</feature>
<gene>
    <name evidence="2" type="ORF">OC25_06385</name>
</gene>
<comment type="caution">
    <text evidence="2">The sequence shown here is derived from an EMBL/GenBank/DDBJ whole genome shotgun (WGS) entry which is preliminary data.</text>
</comment>
<dbReference type="Proteomes" id="UP000031246">
    <property type="component" value="Unassembled WGS sequence"/>
</dbReference>
<dbReference type="OrthoDB" id="1121167at2"/>
<dbReference type="EMBL" id="JSYN01000005">
    <property type="protein sequence ID" value="KIA95462.1"/>
    <property type="molecule type" value="Genomic_DNA"/>
</dbReference>
<protein>
    <recommendedName>
        <fullName evidence="1">YdhG-like domain-containing protein</fullName>
    </recommendedName>
</protein>
<evidence type="ECO:0000259" key="1">
    <source>
        <dbReference type="Pfam" id="PF08818"/>
    </source>
</evidence>
<sequence>MAGSKAIHPDFGYFLNFKDKNLINLFCDLRSFMLELYPAANELLYHTHALTTVFSLSEKLSDSYCMIPIYNNHLNLGFNKGTLLKDPQQLLTGTGNLIRHIPVKHPDNYRNEAVKALISEAIALVVNDMEKPAKLAGQTISKIKRK</sequence>
<organism evidence="2 3">
    <name type="scientific">Pedobacter kyungheensis</name>
    <dbReference type="NCBI Taxonomy" id="1069985"/>
    <lineage>
        <taxon>Bacteria</taxon>
        <taxon>Pseudomonadati</taxon>
        <taxon>Bacteroidota</taxon>
        <taxon>Sphingobacteriia</taxon>
        <taxon>Sphingobacteriales</taxon>
        <taxon>Sphingobacteriaceae</taxon>
        <taxon>Pedobacter</taxon>
    </lineage>
</organism>
<accession>A0A0C1FRA9</accession>
<dbReference type="Pfam" id="PF08818">
    <property type="entry name" value="DUF1801"/>
    <property type="match status" value="1"/>
</dbReference>
<dbReference type="SUPFAM" id="SSF159888">
    <property type="entry name" value="YdhG-like"/>
    <property type="match status" value="1"/>
</dbReference>